<comment type="caution">
    <text evidence="1">The sequence shown here is derived from an EMBL/GenBank/DDBJ whole genome shotgun (WGS) entry which is preliminary data.</text>
</comment>
<name>A0A6B0T421_9EURY</name>
<dbReference type="InterPro" id="IPR039709">
    <property type="entry name" value="VapB3-like"/>
</dbReference>
<dbReference type="RefSeq" id="WP_159765273.1">
    <property type="nucleotide sequence ID" value="NZ_WUUT01000007.1"/>
</dbReference>
<organism evidence="1 2">
    <name type="scientific">Halovenus carboxidivorans</name>
    <dbReference type="NCBI Taxonomy" id="2692199"/>
    <lineage>
        <taxon>Archaea</taxon>
        <taxon>Methanobacteriati</taxon>
        <taxon>Methanobacteriota</taxon>
        <taxon>Stenosarchaea group</taxon>
        <taxon>Halobacteria</taxon>
        <taxon>Halobacteriales</taxon>
        <taxon>Haloarculaceae</taxon>
        <taxon>Halovenus</taxon>
    </lineage>
</organism>
<dbReference type="PANTHER" id="PTHR42244:SF2">
    <property type="entry name" value="ANTITOXIN VAPB3-RELATED"/>
    <property type="match status" value="1"/>
</dbReference>
<evidence type="ECO:0000313" key="1">
    <source>
        <dbReference type="EMBL" id="MXR53038.1"/>
    </source>
</evidence>
<evidence type="ECO:0000313" key="2">
    <source>
        <dbReference type="Proteomes" id="UP000466535"/>
    </source>
</evidence>
<dbReference type="EMBL" id="WUUT01000007">
    <property type="protein sequence ID" value="MXR53038.1"/>
    <property type="molecule type" value="Genomic_DNA"/>
</dbReference>
<dbReference type="Proteomes" id="UP000466535">
    <property type="component" value="Unassembled WGS sequence"/>
</dbReference>
<gene>
    <name evidence="1" type="ORF">GRX03_15680</name>
</gene>
<accession>A0A6B0T421</accession>
<reference evidence="1 2" key="1">
    <citation type="submission" date="2019-12" db="EMBL/GenBank/DDBJ databases">
        <title>Isolation and characterization of three novel carbon monoxide-oxidizing members of Halobacteria from salione crusts and soils.</title>
        <authorList>
            <person name="Myers M.R."/>
            <person name="King G.M."/>
        </authorList>
    </citation>
    <scope>NUCLEOTIDE SEQUENCE [LARGE SCALE GENOMIC DNA]</scope>
    <source>
        <strain evidence="1 2">WSH3</strain>
    </source>
</reference>
<keyword evidence="2" id="KW-1185">Reference proteome</keyword>
<sequence>MATVSLRVPDELKEKMDDHPEINWSAVIRANIEEEIEQLESRSVAHAVATSERLSSGIDEAEVKDRNTAETIREWRDKRHGADSD</sequence>
<proteinExistence type="predicted"/>
<dbReference type="AlphaFoldDB" id="A0A6B0T421"/>
<protein>
    <submittedName>
        <fullName evidence="1">VapB-type antitoxin</fullName>
    </submittedName>
</protein>
<dbReference type="OrthoDB" id="39930at2157"/>
<dbReference type="PANTHER" id="PTHR42244">
    <property type="entry name" value="ANTITOXIN VAPB3-RELATED"/>
    <property type="match status" value="1"/>
</dbReference>